<gene>
    <name evidence="2" type="ORF">CO059_00620</name>
</gene>
<feature type="transmembrane region" description="Helical" evidence="1">
    <location>
        <begin position="94"/>
        <end position="116"/>
    </location>
</feature>
<name>A0A2M8EK89_UNCKA</name>
<evidence type="ECO:0000313" key="3">
    <source>
        <dbReference type="Proteomes" id="UP000228781"/>
    </source>
</evidence>
<sequence length="477" mass="51743">MSLFELFEQIVAAEGKEIELTLPEEGINLLTLEILKKEAGRRGKTLKLRSSGPRSKRLITLLEEGAEPEPIRIIRGGRFGLPKIHLDLAFIKRVGLIPLLLLGILLLLGGGGWWGLNYLPRAEVVLTLKPIPMVKEIAVSADTQATEIDAEKGLIPGTKLTIEEEGQKSTPATGTATVGEKAKGTVTFINCNDTTDVTFTAGTQIKPVGKNLIYVIDSNVVGVPKRVGGICGTKDGTVTAEKIGPSYNLADATNSDFVTNYSNSIYDAGSATGAISGGESHEVTVVASADQAKVLDELKKELLDKGKTDLADQAGLDQVVIQEVIKQEVVEEKFAQAVGEQAEEVGLTLKMKFTVIVYKDEDLKGLVSQVLGGLVPENYELFPSEMEIETLEPKLGDKKLDFSAKIAAQVVPKLDLEGIKRELSARDVASAQEYLASLSNVSAYELRLWPNLPEDLRRIPRSTKRINVKLRTETEED</sequence>
<evidence type="ECO:0000313" key="2">
    <source>
        <dbReference type="EMBL" id="PJC23097.1"/>
    </source>
</evidence>
<evidence type="ECO:0000256" key="1">
    <source>
        <dbReference type="SAM" id="Phobius"/>
    </source>
</evidence>
<dbReference type="AlphaFoldDB" id="A0A2M8EK89"/>
<keyword evidence="1" id="KW-0472">Membrane</keyword>
<organism evidence="2 3">
    <name type="scientific">candidate division WWE3 bacterium CG_4_9_14_0_2_um_filter_48_10</name>
    <dbReference type="NCBI Taxonomy" id="1975078"/>
    <lineage>
        <taxon>Bacteria</taxon>
        <taxon>Katanobacteria</taxon>
    </lineage>
</organism>
<proteinExistence type="predicted"/>
<accession>A0A2M8EK89</accession>
<dbReference type="Proteomes" id="UP000228781">
    <property type="component" value="Unassembled WGS sequence"/>
</dbReference>
<dbReference type="EMBL" id="PFSK01000010">
    <property type="protein sequence ID" value="PJC23097.1"/>
    <property type="molecule type" value="Genomic_DNA"/>
</dbReference>
<protein>
    <recommendedName>
        <fullName evidence="4">Baseplate protein J-like domain-containing protein</fullName>
    </recommendedName>
</protein>
<comment type="caution">
    <text evidence="2">The sequence shown here is derived from an EMBL/GenBank/DDBJ whole genome shotgun (WGS) entry which is preliminary data.</text>
</comment>
<evidence type="ECO:0008006" key="4">
    <source>
        <dbReference type="Google" id="ProtNLM"/>
    </source>
</evidence>
<keyword evidence="1" id="KW-0812">Transmembrane</keyword>
<reference evidence="3" key="1">
    <citation type="submission" date="2017-09" db="EMBL/GenBank/DDBJ databases">
        <title>Depth-based differentiation of microbial function through sediment-hosted aquifers and enrichment of novel symbionts in the deep terrestrial subsurface.</title>
        <authorList>
            <person name="Probst A.J."/>
            <person name="Ladd B."/>
            <person name="Jarett J.K."/>
            <person name="Geller-Mcgrath D.E."/>
            <person name="Sieber C.M.K."/>
            <person name="Emerson J.B."/>
            <person name="Anantharaman K."/>
            <person name="Thomas B.C."/>
            <person name="Malmstrom R."/>
            <person name="Stieglmeier M."/>
            <person name="Klingl A."/>
            <person name="Woyke T."/>
            <person name="Ryan C.M."/>
            <person name="Banfield J.F."/>
        </authorList>
    </citation>
    <scope>NUCLEOTIDE SEQUENCE [LARGE SCALE GENOMIC DNA]</scope>
</reference>
<keyword evidence="1" id="KW-1133">Transmembrane helix</keyword>